<comment type="caution">
    <text evidence="2">The sequence shown here is derived from an EMBL/GenBank/DDBJ whole genome shotgun (WGS) entry which is preliminary data.</text>
</comment>
<sequence>MNKYFLSFRIYISPNFYNFIASFIFLKNKIDFFLDLSEEKVLLFI</sequence>
<accession>A0AAN3VWU4</accession>
<feature type="transmembrane region" description="Helical" evidence="1">
    <location>
        <begin position="6"/>
        <end position="26"/>
    </location>
</feature>
<evidence type="ECO:0000313" key="3">
    <source>
        <dbReference type="Proteomes" id="UP000003120"/>
    </source>
</evidence>
<evidence type="ECO:0000256" key="1">
    <source>
        <dbReference type="SAM" id="Phobius"/>
    </source>
</evidence>
<dbReference type="Proteomes" id="UP000003120">
    <property type="component" value="Unassembled WGS sequence"/>
</dbReference>
<keyword evidence="1" id="KW-0472">Membrane</keyword>
<dbReference type="AlphaFoldDB" id="A0AAN3VWU4"/>
<name>A0AAN3VWU4_9FUSO</name>
<proteinExistence type="predicted"/>
<protein>
    <submittedName>
        <fullName evidence="2">Uncharacterized protein</fullName>
    </submittedName>
</protein>
<keyword evidence="1" id="KW-1133">Transmembrane helix</keyword>
<gene>
    <name evidence="2" type="ORF">HMPREF1127_1337</name>
</gene>
<dbReference type="EMBL" id="ALKK01000019">
    <property type="protein sequence ID" value="EJU18613.1"/>
    <property type="molecule type" value="Genomic_DNA"/>
</dbReference>
<evidence type="ECO:0000313" key="2">
    <source>
        <dbReference type="EMBL" id="EJU18613.1"/>
    </source>
</evidence>
<keyword evidence="1" id="KW-0812">Transmembrane</keyword>
<organism evidence="2 3">
    <name type="scientific">Fusobacterium necrophorum subsp. funduliforme Fnf 1007</name>
    <dbReference type="NCBI Taxonomy" id="1161424"/>
    <lineage>
        <taxon>Bacteria</taxon>
        <taxon>Fusobacteriati</taxon>
        <taxon>Fusobacteriota</taxon>
        <taxon>Fusobacteriia</taxon>
        <taxon>Fusobacteriales</taxon>
        <taxon>Fusobacteriaceae</taxon>
        <taxon>Fusobacterium</taxon>
    </lineage>
</organism>
<reference evidence="2 3" key="1">
    <citation type="submission" date="2012-07" db="EMBL/GenBank/DDBJ databases">
        <authorList>
            <person name="Durkin A.S."/>
            <person name="McCorrison J."/>
            <person name="Torralba M."/>
            <person name="Gillis M."/>
            <person name="Methe B."/>
            <person name="Sutton G."/>
            <person name="Nelson K.E."/>
        </authorList>
    </citation>
    <scope>NUCLEOTIDE SEQUENCE [LARGE SCALE GENOMIC DNA]</scope>
    <source>
        <strain evidence="2 3">Fnf 1007</strain>
    </source>
</reference>